<dbReference type="PROSITE" id="PS51338">
    <property type="entry name" value="IMD"/>
    <property type="match status" value="1"/>
</dbReference>
<dbReference type="GeneID" id="117537695"/>
<proteinExistence type="predicted"/>
<dbReference type="PANTHER" id="PTHR15708">
    <property type="entry name" value="ACTIN BUNDLING/MISSING IN METASTASIS-RELATED"/>
    <property type="match status" value="1"/>
</dbReference>
<dbReference type="AlphaFoldDB" id="A0A6P8TLV4"/>
<name>A0A6P8TLV4_GYMAC</name>
<evidence type="ECO:0000313" key="2">
    <source>
        <dbReference type="Proteomes" id="UP000515161"/>
    </source>
</evidence>
<feature type="domain" description="IMD" evidence="1">
    <location>
        <begin position="1"/>
        <end position="76"/>
    </location>
</feature>
<dbReference type="OrthoDB" id="10061327at2759"/>
<dbReference type="Pfam" id="PF08397">
    <property type="entry name" value="IMD"/>
    <property type="match status" value="1"/>
</dbReference>
<dbReference type="InParanoid" id="A0A6P8TLV4"/>
<dbReference type="InterPro" id="IPR013606">
    <property type="entry name" value="I-BAR_dom"/>
</dbReference>
<accession>A0A6P8TLV4</accession>
<dbReference type="GO" id="GO:0005543">
    <property type="term" value="F:phospholipid binding"/>
    <property type="evidence" value="ECO:0007669"/>
    <property type="project" value="TreeGrafter"/>
</dbReference>
<sequence>MCMRHRSIESKLKLFTTALSEGLVSPLELKMEEWKKVASQLDKDHAKEYKKARADIKKKSSDTIKLQKKVKKGKSQ</sequence>
<dbReference type="PANTHER" id="PTHR15708:SF14">
    <property type="entry name" value="METASTASIS SUPPRESSOR 1 ISOFORM X1"/>
    <property type="match status" value="1"/>
</dbReference>
<evidence type="ECO:0000313" key="3">
    <source>
        <dbReference type="RefSeq" id="XP_034058900.1"/>
    </source>
</evidence>
<dbReference type="KEGG" id="gacu:117537695"/>
<evidence type="ECO:0000259" key="1">
    <source>
        <dbReference type="PROSITE" id="PS51338"/>
    </source>
</evidence>
<dbReference type="RefSeq" id="XP_034058900.1">
    <property type="nucleotide sequence ID" value="XM_034203009.1"/>
</dbReference>
<dbReference type="SUPFAM" id="SSF103657">
    <property type="entry name" value="BAR/IMD domain-like"/>
    <property type="match status" value="1"/>
</dbReference>
<protein>
    <submittedName>
        <fullName evidence="3">Protein MTSS 1-like</fullName>
    </submittedName>
</protein>
<keyword evidence="2" id="KW-1185">Reference proteome</keyword>
<reference evidence="3" key="1">
    <citation type="submission" date="2025-08" db="UniProtKB">
        <authorList>
            <consortium name="RefSeq"/>
        </authorList>
    </citation>
    <scope>IDENTIFICATION</scope>
</reference>
<dbReference type="GO" id="GO:0003779">
    <property type="term" value="F:actin binding"/>
    <property type="evidence" value="ECO:0007669"/>
    <property type="project" value="InterPro"/>
</dbReference>
<dbReference type="GO" id="GO:0030031">
    <property type="term" value="P:cell projection assembly"/>
    <property type="evidence" value="ECO:0007669"/>
    <property type="project" value="TreeGrafter"/>
</dbReference>
<gene>
    <name evidence="3" type="primary">LOC117537695</name>
</gene>
<organism evidence="2 3">
    <name type="scientific">Gymnodraco acuticeps</name>
    <name type="common">Antarctic dragonfish</name>
    <dbReference type="NCBI Taxonomy" id="8218"/>
    <lineage>
        <taxon>Eukaryota</taxon>
        <taxon>Metazoa</taxon>
        <taxon>Chordata</taxon>
        <taxon>Craniata</taxon>
        <taxon>Vertebrata</taxon>
        <taxon>Euteleostomi</taxon>
        <taxon>Actinopterygii</taxon>
        <taxon>Neopterygii</taxon>
        <taxon>Teleostei</taxon>
        <taxon>Neoteleostei</taxon>
        <taxon>Acanthomorphata</taxon>
        <taxon>Eupercaria</taxon>
        <taxon>Perciformes</taxon>
        <taxon>Notothenioidei</taxon>
        <taxon>Bathydraconidae</taxon>
        <taxon>Gymnodraco</taxon>
    </lineage>
</organism>
<dbReference type="Gene3D" id="1.20.1270.60">
    <property type="entry name" value="Arfaptin homology (AH) domain/BAR domain"/>
    <property type="match status" value="1"/>
</dbReference>
<dbReference type="GO" id="GO:0015629">
    <property type="term" value="C:actin cytoskeleton"/>
    <property type="evidence" value="ECO:0007669"/>
    <property type="project" value="TreeGrafter"/>
</dbReference>
<dbReference type="Proteomes" id="UP000515161">
    <property type="component" value="Unplaced"/>
</dbReference>
<dbReference type="GO" id="GO:0009898">
    <property type="term" value="C:cytoplasmic side of plasma membrane"/>
    <property type="evidence" value="ECO:0007669"/>
    <property type="project" value="TreeGrafter"/>
</dbReference>
<dbReference type="GO" id="GO:0007009">
    <property type="term" value="P:plasma membrane organization"/>
    <property type="evidence" value="ECO:0007669"/>
    <property type="project" value="InterPro"/>
</dbReference>
<dbReference type="InterPro" id="IPR030127">
    <property type="entry name" value="MTSS1/MTSS2"/>
</dbReference>
<dbReference type="InterPro" id="IPR027267">
    <property type="entry name" value="AH/BAR_dom_sf"/>
</dbReference>